<reference evidence="5 6" key="1">
    <citation type="submission" date="2014-05" db="EMBL/GenBank/DDBJ databases">
        <title>Draft genome sequence of a rare smut relative, Tilletiaria anomala UBC 951.</title>
        <authorList>
            <consortium name="DOE Joint Genome Institute"/>
            <person name="Toome M."/>
            <person name="Kuo A."/>
            <person name="Henrissat B."/>
            <person name="Lipzen A."/>
            <person name="Tritt A."/>
            <person name="Yoshinaga Y."/>
            <person name="Zane M."/>
            <person name="Barry K."/>
            <person name="Grigoriev I.V."/>
            <person name="Spatafora J.W."/>
            <person name="Aimea M.C."/>
        </authorList>
    </citation>
    <scope>NUCLEOTIDE SEQUENCE [LARGE SCALE GENOMIC DNA]</scope>
    <source>
        <strain evidence="5 6">UBC 951</strain>
    </source>
</reference>
<dbReference type="PANTHER" id="PTHR12532:SF0">
    <property type="entry name" value="TRANSLATIONAL ACTIVATOR OF CYTOCHROME C OXIDASE 1"/>
    <property type="match status" value="1"/>
</dbReference>
<dbReference type="Gene3D" id="3.30.70.980">
    <property type="match status" value="2"/>
</dbReference>
<dbReference type="InParanoid" id="A0A066VMP1"/>
<dbReference type="STRING" id="1037660.A0A066VMP1"/>
<evidence type="ECO:0000259" key="4">
    <source>
        <dbReference type="Pfam" id="PF20772"/>
    </source>
</evidence>
<gene>
    <name evidence="5" type="ORF">K437DRAFT_257684</name>
</gene>
<dbReference type="InterPro" id="IPR029072">
    <property type="entry name" value="YebC-like"/>
</dbReference>
<proteinExistence type="inferred from homology"/>
<evidence type="ECO:0000313" key="6">
    <source>
        <dbReference type="Proteomes" id="UP000027361"/>
    </source>
</evidence>
<dbReference type="InterPro" id="IPR017856">
    <property type="entry name" value="Integrase-like_N"/>
</dbReference>
<evidence type="ECO:0000256" key="2">
    <source>
        <dbReference type="SAM" id="MobiDB-lite"/>
    </source>
</evidence>
<keyword evidence="6" id="KW-1185">Reference proteome</keyword>
<accession>A0A066VMP1</accession>
<protein>
    <submittedName>
        <fullName evidence="5">YebC-like protein</fullName>
    </submittedName>
</protein>
<feature type="domain" description="TACO1/YebC-like N-terminal" evidence="4">
    <location>
        <begin position="36"/>
        <end position="114"/>
    </location>
</feature>
<dbReference type="FunCoup" id="A0A066VMP1">
    <property type="interactions" value="200"/>
</dbReference>
<feature type="domain" description="TACO1/YebC-like second and third" evidence="3">
    <location>
        <begin position="121"/>
        <end position="346"/>
    </location>
</feature>
<dbReference type="EMBL" id="JMSN01000065">
    <property type="protein sequence ID" value="KDN43012.1"/>
    <property type="molecule type" value="Genomic_DNA"/>
</dbReference>
<feature type="region of interest" description="Disordered" evidence="2">
    <location>
        <begin position="236"/>
        <end position="255"/>
    </location>
</feature>
<dbReference type="OrthoDB" id="2017544at2759"/>
<dbReference type="Gene3D" id="1.10.10.200">
    <property type="match status" value="1"/>
</dbReference>
<comment type="caution">
    <text evidence="5">The sequence shown here is derived from an EMBL/GenBank/DDBJ whole genome shotgun (WGS) entry which is preliminary data.</text>
</comment>
<dbReference type="InterPro" id="IPR002876">
    <property type="entry name" value="Transcrip_reg_TACO1-like"/>
</dbReference>
<dbReference type="AlphaFoldDB" id="A0A066VMP1"/>
<dbReference type="RefSeq" id="XP_013242249.1">
    <property type="nucleotide sequence ID" value="XM_013386795.1"/>
</dbReference>
<dbReference type="InterPro" id="IPR049083">
    <property type="entry name" value="TACO1_YebC_N"/>
</dbReference>
<dbReference type="GeneID" id="25264755"/>
<dbReference type="InterPro" id="IPR026564">
    <property type="entry name" value="Transcrip_reg_TACO1-like_dom3"/>
</dbReference>
<evidence type="ECO:0000313" key="5">
    <source>
        <dbReference type="EMBL" id="KDN43012.1"/>
    </source>
</evidence>
<dbReference type="GO" id="GO:0005739">
    <property type="term" value="C:mitochondrion"/>
    <property type="evidence" value="ECO:0007669"/>
    <property type="project" value="TreeGrafter"/>
</dbReference>
<evidence type="ECO:0000256" key="1">
    <source>
        <dbReference type="ARBA" id="ARBA00008724"/>
    </source>
</evidence>
<evidence type="ECO:0000259" key="3">
    <source>
        <dbReference type="Pfam" id="PF01709"/>
    </source>
</evidence>
<dbReference type="Proteomes" id="UP000027361">
    <property type="component" value="Unassembled WGS sequence"/>
</dbReference>
<dbReference type="Pfam" id="PF01709">
    <property type="entry name" value="Transcrip_reg"/>
    <property type="match status" value="1"/>
</dbReference>
<dbReference type="SUPFAM" id="SSF75625">
    <property type="entry name" value="YebC-like"/>
    <property type="match status" value="1"/>
</dbReference>
<comment type="similarity">
    <text evidence="1">Belongs to the TACO1 family.</text>
</comment>
<dbReference type="InterPro" id="IPR048300">
    <property type="entry name" value="TACO1_YebC-like_2nd/3rd_dom"/>
</dbReference>
<name>A0A066VMP1_TILAU</name>
<feature type="compositionally biased region" description="Low complexity" evidence="2">
    <location>
        <begin position="240"/>
        <end position="255"/>
    </location>
</feature>
<dbReference type="Pfam" id="PF20772">
    <property type="entry name" value="TACO1_YebC_N"/>
    <property type="match status" value="1"/>
</dbReference>
<organism evidence="5 6">
    <name type="scientific">Tilletiaria anomala (strain ATCC 24038 / CBS 436.72 / UBC 951)</name>
    <dbReference type="NCBI Taxonomy" id="1037660"/>
    <lineage>
        <taxon>Eukaryota</taxon>
        <taxon>Fungi</taxon>
        <taxon>Dikarya</taxon>
        <taxon>Basidiomycota</taxon>
        <taxon>Ustilaginomycotina</taxon>
        <taxon>Exobasidiomycetes</taxon>
        <taxon>Georgefischeriales</taxon>
        <taxon>Tilletiariaceae</taxon>
        <taxon>Tilletiaria</taxon>
    </lineage>
</organism>
<sequence length="352" mass="37049">MAKRLRLEVLPLRQAVQLWATTRPFTACAVCASGHNKWSKIKHKKQANDAARGASYGTISREIIAAIKAHPSAAPAGQAWDPAHNVRLGMLVKKAKELGFAKDKIENTIAKASGRGADNLQTATYEALGPAGENGHAVALVIECSTDSPARTHAKVRETFNKVGGRLSSTAHLFDRVGIVRAACTDAGGTYDALFELAVEHGATDVVPLLPGSRARAKLSDSELNAILIAAADAKPQPPMSSLSPSPSKDAAAAADDGDLPVLVVDVHCAPADVRGLAEALRGAGHAVLDAEQKLLPNGPLLHVQDANADADATAGWVDGEYVQRLDRMLSLLEDNADCTRVWSNLAGWPAR</sequence>
<dbReference type="OMA" id="GANDWLF"/>
<dbReference type="PANTHER" id="PTHR12532">
    <property type="entry name" value="TRANSLATIONAL ACTIVATOR OF CYTOCHROME C OXIDASE 1"/>
    <property type="match status" value="1"/>
</dbReference>
<dbReference type="HOGENOM" id="CLU_787978_0_0_1"/>